<dbReference type="AlphaFoldDB" id="A0A9P6AD92"/>
<dbReference type="Proteomes" id="UP000886523">
    <property type="component" value="Unassembled WGS sequence"/>
</dbReference>
<protein>
    <submittedName>
        <fullName evidence="1">Uncharacterized protein</fullName>
    </submittedName>
</protein>
<evidence type="ECO:0000313" key="2">
    <source>
        <dbReference type="Proteomes" id="UP000886523"/>
    </source>
</evidence>
<keyword evidence="2" id="KW-1185">Reference proteome</keyword>
<organism evidence="1 2">
    <name type="scientific">Hydnum rufescens UP504</name>
    <dbReference type="NCBI Taxonomy" id="1448309"/>
    <lineage>
        <taxon>Eukaryota</taxon>
        <taxon>Fungi</taxon>
        <taxon>Dikarya</taxon>
        <taxon>Basidiomycota</taxon>
        <taxon>Agaricomycotina</taxon>
        <taxon>Agaricomycetes</taxon>
        <taxon>Cantharellales</taxon>
        <taxon>Hydnaceae</taxon>
        <taxon>Hydnum</taxon>
    </lineage>
</organism>
<sequence length="162" mass="18611">MSPTPTPTPGFFFDFHGLPSNPKCIFRTGDPWPVEREIIRDKESVYSKLWLEPPGTVRDYLVCGKQGIILAIGLGYDIPLHEPPMLKSSSESSFNPRRRLWLQYPGSLLGSRRAFIEYAGQHLTFRLRLNNVIVAVDIVSFYAKEIVVFGLTERCLWWRIIV</sequence>
<evidence type="ECO:0000313" key="1">
    <source>
        <dbReference type="EMBL" id="KAF9503795.1"/>
    </source>
</evidence>
<name>A0A9P6AD92_9AGAM</name>
<reference evidence="1" key="1">
    <citation type="journal article" date="2020" name="Nat. Commun.">
        <title>Large-scale genome sequencing of mycorrhizal fungi provides insights into the early evolution of symbiotic traits.</title>
        <authorList>
            <person name="Miyauchi S."/>
            <person name="Kiss E."/>
            <person name="Kuo A."/>
            <person name="Drula E."/>
            <person name="Kohler A."/>
            <person name="Sanchez-Garcia M."/>
            <person name="Morin E."/>
            <person name="Andreopoulos B."/>
            <person name="Barry K.W."/>
            <person name="Bonito G."/>
            <person name="Buee M."/>
            <person name="Carver A."/>
            <person name="Chen C."/>
            <person name="Cichocki N."/>
            <person name="Clum A."/>
            <person name="Culley D."/>
            <person name="Crous P.W."/>
            <person name="Fauchery L."/>
            <person name="Girlanda M."/>
            <person name="Hayes R.D."/>
            <person name="Keri Z."/>
            <person name="LaButti K."/>
            <person name="Lipzen A."/>
            <person name="Lombard V."/>
            <person name="Magnuson J."/>
            <person name="Maillard F."/>
            <person name="Murat C."/>
            <person name="Nolan M."/>
            <person name="Ohm R.A."/>
            <person name="Pangilinan J."/>
            <person name="Pereira M.F."/>
            <person name="Perotto S."/>
            <person name="Peter M."/>
            <person name="Pfister S."/>
            <person name="Riley R."/>
            <person name="Sitrit Y."/>
            <person name="Stielow J.B."/>
            <person name="Szollosi G."/>
            <person name="Zifcakova L."/>
            <person name="Stursova M."/>
            <person name="Spatafora J.W."/>
            <person name="Tedersoo L."/>
            <person name="Vaario L.M."/>
            <person name="Yamada A."/>
            <person name="Yan M."/>
            <person name="Wang P."/>
            <person name="Xu J."/>
            <person name="Bruns T."/>
            <person name="Baldrian P."/>
            <person name="Vilgalys R."/>
            <person name="Dunand C."/>
            <person name="Henrissat B."/>
            <person name="Grigoriev I.V."/>
            <person name="Hibbett D."/>
            <person name="Nagy L.G."/>
            <person name="Martin F.M."/>
        </authorList>
    </citation>
    <scope>NUCLEOTIDE SEQUENCE</scope>
    <source>
        <strain evidence="1">UP504</strain>
    </source>
</reference>
<gene>
    <name evidence="1" type="ORF">BS47DRAFT_1490346</name>
</gene>
<accession>A0A9P6AD92</accession>
<proteinExistence type="predicted"/>
<dbReference type="EMBL" id="MU129300">
    <property type="protein sequence ID" value="KAF9503795.1"/>
    <property type="molecule type" value="Genomic_DNA"/>
</dbReference>
<comment type="caution">
    <text evidence="1">The sequence shown here is derived from an EMBL/GenBank/DDBJ whole genome shotgun (WGS) entry which is preliminary data.</text>
</comment>